<comment type="caution">
    <text evidence="3">The sequence shown here is derived from an EMBL/GenBank/DDBJ whole genome shotgun (WGS) entry which is preliminary data.</text>
</comment>
<protein>
    <submittedName>
        <fullName evidence="3">Uncharacterized protein</fullName>
    </submittedName>
</protein>
<feature type="compositionally biased region" description="Polar residues" evidence="1">
    <location>
        <begin position="136"/>
        <end position="146"/>
    </location>
</feature>
<gene>
    <name evidence="3" type="ORF">B0I36DRAFT_357128</name>
</gene>
<name>A0A9P9BUY4_9PEZI</name>
<feature type="compositionally biased region" description="Low complexity" evidence="1">
    <location>
        <begin position="77"/>
        <end position="99"/>
    </location>
</feature>
<feature type="compositionally biased region" description="Basic residues" evidence="1">
    <location>
        <begin position="60"/>
        <end position="75"/>
    </location>
</feature>
<feature type="compositionally biased region" description="Acidic residues" evidence="1">
    <location>
        <begin position="391"/>
        <end position="402"/>
    </location>
</feature>
<feature type="compositionally biased region" description="Polar residues" evidence="1">
    <location>
        <begin position="273"/>
        <end position="288"/>
    </location>
</feature>
<evidence type="ECO:0000256" key="2">
    <source>
        <dbReference type="SAM" id="Phobius"/>
    </source>
</evidence>
<dbReference type="RefSeq" id="XP_046017788.1">
    <property type="nucleotide sequence ID" value="XM_046157753.1"/>
</dbReference>
<keyword evidence="2" id="KW-0472">Membrane</keyword>
<evidence type="ECO:0000313" key="3">
    <source>
        <dbReference type="EMBL" id="KAH7039733.1"/>
    </source>
</evidence>
<reference evidence="3" key="1">
    <citation type="journal article" date="2021" name="Nat. Commun.">
        <title>Genetic determinants of endophytism in the Arabidopsis root mycobiome.</title>
        <authorList>
            <person name="Mesny F."/>
            <person name="Miyauchi S."/>
            <person name="Thiergart T."/>
            <person name="Pickel B."/>
            <person name="Atanasova L."/>
            <person name="Karlsson M."/>
            <person name="Huettel B."/>
            <person name="Barry K.W."/>
            <person name="Haridas S."/>
            <person name="Chen C."/>
            <person name="Bauer D."/>
            <person name="Andreopoulos W."/>
            <person name="Pangilinan J."/>
            <person name="LaButti K."/>
            <person name="Riley R."/>
            <person name="Lipzen A."/>
            <person name="Clum A."/>
            <person name="Drula E."/>
            <person name="Henrissat B."/>
            <person name="Kohler A."/>
            <person name="Grigoriev I.V."/>
            <person name="Martin F.M."/>
            <person name="Hacquard S."/>
        </authorList>
    </citation>
    <scope>NUCLEOTIDE SEQUENCE</scope>
    <source>
        <strain evidence="3">MPI-CAGE-CH-0230</strain>
    </source>
</reference>
<keyword evidence="4" id="KW-1185">Reference proteome</keyword>
<evidence type="ECO:0000256" key="1">
    <source>
        <dbReference type="SAM" id="MobiDB-lite"/>
    </source>
</evidence>
<feature type="compositionally biased region" description="Basic and acidic residues" evidence="1">
    <location>
        <begin position="101"/>
        <end position="111"/>
    </location>
</feature>
<feature type="compositionally biased region" description="Low complexity" evidence="1">
    <location>
        <begin position="347"/>
        <end position="369"/>
    </location>
</feature>
<feature type="compositionally biased region" description="Basic and acidic residues" evidence="1">
    <location>
        <begin position="216"/>
        <end position="249"/>
    </location>
</feature>
<feature type="region of interest" description="Disordered" evidence="1">
    <location>
        <begin position="300"/>
        <end position="402"/>
    </location>
</feature>
<dbReference type="GeneID" id="70187299"/>
<sequence length="402" mass="42368">MDSSSSSHSALTTYGGWAVLLLVAGYVFTTYQNGTPRRSSAVVPAKRGRSQEAPEPAAPPRKKVEKAVKQPKKVAKPAEAAATTTATAPAEPVASAEELAAAERKADREFARQLSSTHAGHTFTSKKADEKRAKSVKQSKAEQGSKVTAAPAATTTEVSHGEDADDDLSPQASPVVEAAPSNSNDVSDMLEAAAPGPSVLRLTGTDAVKAKQPKAKAPEVVETKKQRQNRKKAEAAKAAREEDEKERKVLLEQQRRTARIAEGRAAKDGSGFVASQQNNAWTAPNTESAQTNVIPLLDTFEATPAAPAKKQKETVPAAPPKQDQFEAAPPQETDSWNEVKTKKKGKQSAPAAVSSAASQAEPVAAAKPATNGVKKPLLTSNNSSFAAIAPEETEDVDEEWDV</sequence>
<dbReference type="OrthoDB" id="4207724at2759"/>
<dbReference type="EMBL" id="JAGTJQ010000001">
    <property type="protein sequence ID" value="KAH7039733.1"/>
    <property type="molecule type" value="Genomic_DNA"/>
</dbReference>
<feature type="region of interest" description="Disordered" evidence="1">
    <location>
        <begin position="261"/>
        <end position="288"/>
    </location>
</feature>
<feature type="compositionally biased region" description="Polar residues" evidence="1">
    <location>
        <begin position="113"/>
        <end position="125"/>
    </location>
</feature>
<feature type="transmembrane region" description="Helical" evidence="2">
    <location>
        <begin position="12"/>
        <end position="31"/>
    </location>
</feature>
<dbReference type="Proteomes" id="UP000756346">
    <property type="component" value="Unassembled WGS sequence"/>
</dbReference>
<evidence type="ECO:0000313" key="4">
    <source>
        <dbReference type="Proteomes" id="UP000756346"/>
    </source>
</evidence>
<dbReference type="AlphaFoldDB" id="A0A9P9BUY4"/>
<keyword evidence="2" id="KW-0812">Transmembrane</keyword>
<keyword evidence="2" id="KW-1133">Transmembrane helix</keyword>
<feature type="region of interest" description="Disordered" evidence="1">
    <location>
        <begin position="34"/>
        <end position="249"/>
    </location>
</feature>
<proteinExistence type="predicted"/>
<organism evidence="3 4">
    <name type="scientific">Microdochium trichocladiopsis</name>
    <dbReference type="NCBI Taxonomy" id="1682393"/>
    <lineage>
        <taxon>Eukaryota</taxon>
        <taxon>Fungi</taxon>
        <taxon>Dikarya</taxon>
        <taxon>Ascomycota</taxon>
        <taxon>Pezizomycotina</taxon>
        <taxon>Sordariomycetes</taxon>
        <taxon>Xylariomycetidae</taxon>
        <taxon>Xylariales</taxon>
        <taxon>Microdochiaceae</taxon>
        <taxon>Microdochium</taxon>
    </lineage>
</organism>
<accession>A0A9P9BUY4</accession>